<dbReference type="Proteomes" id="UP000305471">
    <property type="component" value="Unassembled WGS sequence"/>
</dbReference>
<evidence type="ECO:0000256" key="1">
    <source>
        <dbReference type="SAM" id="Phobius"/>
    </source>
</evidence>
<dbReference type="AlphaFoldDB" id="A0A4U0ZF07"/>
<dbReference type="Pfam" id="PF14110">
    <property type="entry name" value="DUF4282"/>
    <property type="match status" value="1"/>
</dbReference>
<sequence length="81" mass="9217">MKDIFFFDSMLTPKIITFVYWLLLLASVVSGVTTMFVGYDSSFVYGLFIIVSGCIGARIWCELLIVLFKIHSNLQKIANKE</sequence>
<name>A0A4U0ZF07_9ALTE</name>
<keyword evidence="1" id="KW-0472">Membrane</keyword>
<comment type="caution">
    <text evidence="2">The sequence shown here is derived from an EMBL/GenBank/DDBJ whole genome shotgun (WGS) entry which is preliminary data.</text>
</comment>
<dbReference type="InterPro" id="IPR025557">
    <property type="entry name" value="DUF4282"/>
</dbReference>
<proteinExistence type="predicted"/>
<dbReference type="EMBL" id="SWCO01000005">
    <property type="protein sequence ID" value="TKB03217.1"/>
    <property type="molecule type" value="Genomic_DNA"/>
</dbReference>
<evidence type="ECO:0000313" key="2">
    <source>
        <dbReference type="EMBL" id="TKB03217.1"/>
    </source>
</evidence>
<keyword evidence="3" id="KW-1185">Reference proteome</keyword>
<accession>A0A4U0ZF07</accession>
<keyword evidence="1" id="KW-0812">Transmembrane</keyword>
<feature type="transmembrane region" description="Helical" evidence="1">
    <location>
        <begin position="15"/>
        <end position="37"/>
    </location>
</feature>
<dbReference type="OrthoDB" id="280522at2"/>
<keyword evidence="1" id="KW-1133">Transmembrane helix</keyword>
<gene>
    <name evidence="2" type="ORF">E5672_09220</name>
</gene>
<evidence type="ECO:0000313" key="3">
    <source>
        <dbReference type="Proteomes" id="UP000305471"/>
    </source>
</evidence>
<protein>
    <submittedName>
        <fullName evidence="2">DUF4282 domain-containing protein</fullName>
    </submittedName>
</protein>
<organism evidence="2 3">
    <name type="scientific">Alteromonas portus</name>
    <dbReference type="NCBI Taxonomy" id="2565549"/>
    <lineage>
        <taxon>Bacteria</taxon>
        <taxon>Pseudomonadati</taxon>
        <taxon>Pseudomonadota</taxon>
        <taxon>Gammaproteobacteria</taxon>
        <taxon>Alteromonadales</taxon>
        <taxon>Alteromonadaceae</taxon>
        <taxon>Alteromonas/Salinimonas group</taxon>
        <taxon>Alteromonas</taxon>
    </lineage>
</organism>
<dbReference type="RefSeq" id="WP_136781928.1">
    <property type="nucleotide sequence ID" value="NZ_SWCO01000005.1"/>
</dbReference>
<reference evidence="2 3" key="1">
    <citation type="submission" date="2019-04" db="EMBL/GenBank/DDBJ databases">
        <title>Alteromonas portus sp. nov., an alginate lyase-excreting marine bacterium.</title>
        <authorList>
            <person name="Huang H."/>
            <person name="Mo K."/>
            <person name="Bao S."/>
        </authorList>
    </citation>
    <scope>NUCLEOTIDE SEQUENCE [LARGE SCALE GENOMIC DNA]</scope>
    <source>
        <strain evidence="2 3">HB161718</strain>
    </source>
</reference>
<feature type="transmembrane region" description="Helical" evidence="1">
    <location>
        <begin position="43"/>
        <end position="68"/>
    </location>
</feature>